<evidence type="ECO:0000256" key="1">
    <source>
        <dbReference type="ARBA" id="ARBA00022598"/>
    </source>
</evidence>
<accession>A0AAE8SXE1</accession>
<dbReference type="Gene3D" id="3.30.1490.20">
    <property type="entry name" value="ATP-grasp fold, A domain"/>
    <property type="match status" value="1"/>
</dbReference>
<dbReference type="InterPro" id="IPR041472">
    <property type="entry name" value="BL00235/CARNS1_N"/>
</dbReference>
<dbReference type="AlphaFoldDB" id="A0AAE8SXE1"/>
<dbReference type="PROSITE" id="PS50975">
    <property type="entry name" value="ATP_GRASP"/>
    <property type="match status" value="1"/>
</dbReference>
<dbReference type="Gene3D" id="3.40.50.20">
    <property type="match status" value="1"/>
</dbReference>
<dbReference type="Pfam" id="PF13535">
    <property type="entry name" value="ATP-grasp_4"/>
    <property type="match status" value="1"/>
</dbReference>
<evidence type="ECO:0000313" key="6">
    <source>
        <dbReference type="EMBL" id="SPO04649.1"/>
    </source>
</evidence>
<dbReference type="PANTHER" id="PTHR43585">
    <property type="entry name" value="FUMIPYRROLE BIOSYNTHESIS PROTEIN C"/>
    <property type="match status" value="1"/>
</dbReference>
<dbReference type="GO" id="GO:0046872">
    <property type="term" value="F:metal ion binding"/>
    <property type="evidence" value="ECO:0007669"/>
    <property type="project" value="InterPro"/>
</dbReference>
<dbReference type="Proteomes" id="UP001187682">
    <property type="component" value="Unassembled WGS sequence"/>
</dbReference>
<dbReference type="GO" id="GO:0016874">
    <property type="term" value="F:ligase activity"/>
    <property type="evidence" value="ECO:0007669"/>
    <property type="project" value="UniProtKB-KW"/>
</dbReference>
<sequence length="681" mass="74689">MIAQTVDASPEVDWAFSMRSGTATALIRTLGTTIPGKSVQSEQKHWCLDLEATLQGNATQSGAESFTIDVGHEEYDGAISDLFKALLEDVLVASNRKDGRHAVILRLVFSREPGTVVRSDFLKYRLDGCQGVSLAISFLKPLSSVPQVTSDRAKNIHTSHGFLELIRSGVGGVVAHSPATGDGTESLRRHLDDEFMKRLSFTWVLNQPLTRSRIFWVQGRANIEASQQFYEAAVALGLTLVVLDEPGHWLQDDSGPYAHYREAFIPISIDGDDGLTDRIVEAVRSYPHKVDGIISISDVRLPLVARACEILGLPTSSSIAYDRAGDKGATRGLESAAAGGEEGFVLETSDELDAVLKEKRERLRYPLIVKPCTGWNSDCVVKVRNEEELRAAVLRASARHLTSPKKNTRVVVEPYIDGPEIDANFIVLDGKVLFCDITDDFPCSGDLPGIEKTTAANFMETLMDVPSGLPADEQDMMQASLLKSISRLGFQSGVFHVEARVRESRAQYELDSANGILDLHIKERTSTTEAPSCYLHEVNARTPGYINCVAALLAHGVDYYAIRLLLSLGPGENARVNALSQPFLGGKPQYVLGICVMPPTRGGIMASDDAVLEFLEANPELREHVVHYQTVKTRGEVVQGPESSELWCVAYVIVASRQGRKECLELAQEVTKKFDYRLMGE</sequence>
<comment type="caution">
    <text evidence="6">The sequence shown here is derived from an EMBL/GenBank/DDBJ whole genome shotgun (WGS) entry which is preliminary data.</text>
</comment>
<dbReference type="InterPro" id="IPR011761">
    <property type="entry name" value="ATP-grasp"/>
</dbReference>
<dbReference type="EMBL" id="ONZQ02000010">
    <property type="protein sequence ID" value="SPO04649.1"/>
    <property type="molecule type" value="Genomic_DNA"/>
</dbReference>
<gene>
    <name evidence="6" type="ORF">DNG_07334</name>
</gene>
<reference evidence="6" key="1">
    <citation type="submission" date="2018-03" db="EMBL/GenBank/DDBJ databases">
        <authorList>
            <person name="Guldener U."/>
        </authorList>
    </citation>
    <scope>NUCLEOTIDE SEQUENCE</scope>
</reference>
<dbReference type="InterPro" id="IPR052032">
    <property type="entry name" value="ATP-dep_AA_Ligase"/>
</dbReference>
<evidence type="ECO:0000256" key="4">
    <source>
        <dbReference type="PROSITE-ProRule" id="PRU00409"/>
    </source>
</evidence>
<dbReference type="PANTHER" id="PTHR43585:SF2">
    <property type="entry name" value="ATP-GRASP ENZYME FSQD"/>
    <property type="match status" value="1"/>
</dbReference>
<dbReference type="GO" id="GO:0005524">
    <property type="term" value="F:ATP binding"/>
    <property type="evidence" value="ECO:0007669"/>
    <property type="project" value="UniProtKB-UniRule"/>
</dbReference>
<evidence type="ECO:0000256" key="2">
    <source>
        <dbReference type="ARBA" id="ARBA00022741"/>
    </source>
</evidence>
<keyword evidence="7" id="KW-1185">Reference proteome</keyword>
<dbReference type="InterPro" id="IPR013815">
    <property type="entry name" value="ATP_grasp_subdomain_1"/>
</dbReference>
<keyword evidence="2 4" id="KW-0547">Nucleotide-binding</keyword>
<evidence type="ECO:0000259" key="5">
    <source>
        <dbReference type="PROSITE" id="PS50975"/>
    </source>
</evidence>
<proteinExistence type="predicted"/>
<evidence type="ECO:0000256" key="3">
    <source>
        <dbReference type="ARBA" id="ARBA00022840"/>
    </source>
</evidence>
<dbReference type="Pfam" id="PF18130">
    <property type="entry name" value="ATPgrasp_N"/>
    <property type="match status" value="1"/>
</dbReference>
<keyword evidence="3 4" id="KW-0067">ATP-binding</keyword>
<keyword evidence="1" id="KW-0436">Ligase</keyword>
<evidence type="ECO:0000313" key="7">
    <source>
        <dbReference type="Proteomes" id="UP001187682"/>
    </source>
</evidence>
<organism evidence="6 7">
    <name type="scientific">Cephalotrichum gorgonifer</name>
    <dbReference type="NCBI Taxonomy" id="2041049"/>
    <lineage>
        <taxon>Eukaryota</taxon>
        <taxon>Fungi</taxon>
        <taxon>Dikarya</taxon>
        <taxon>Ascomycota</taxon>
        <taxon>Pezizomycotina</taxon>
        <taxon>Sordariomycetes</taxon>
        <taxon>Hypocreomycetidae</taxon>
        <taxon>Microascales</taxon>
        <taxon>Microascaceae</taxon>
        <taxon>Cephalotrichum</taxon>
    </lineage>
</organism>
<dbReference type="SUPFAM" id="SSF56059">
    <property type="entry name" value="Glutathione synthetase ATP-binding domain-like"/>
    <property type="match status" value="1"/>
</dbReference>
<protein>
    <recommendedName>
        <fullName evidence="5">ATP-grasp domain-containing protein</fullName>
    </recommendedName>
</protein>
<name>A0AAE8SXE1_9PEZI</name>
<dbReference type="Gene3D" id="3.30.470.20">
    <property type="entry name" value="ATP-grasp fold, B domain"/>
    <property type="match status" value="1"/>
</dbReference>
<feature type="domain" description="ATP-grasp" evidence="5">
    <location>
        <begin position="330"/>
        <end position="568"/>
    </location>
</feature>